<evidence type="ECO:0000313" key="2">
    <source>
        <dbReference type="EMBL" id="KAJ5453757.1"/>
    </source>
</evidence>
<evidence type="ECO:0000256" key="1">
    <source>
        <dbReference type="SAM" id="MobiDB-lite"/>
    </source>
</evidence>
<feature type="compositionally biased region" description="Basic and acidic residues" evidence="1">
    <location>
        <begin position="169"/>
        <end position="181"/>
    </location>
</feature>
<dbReference type="EMBL" id="JAPVEA010000005">
    <property type="protein sequence ID" value="KAJ5453757.1"/>
    <property type="molecule type" value="Genomic_DNA"/>
</dbReference>
<proteinExistence type="predicted"/>
<comment type="caution">
    <text evidence="2">The sequence shown here is derived from an EMBL/GenBank/DDBJ whole genome shotgun (WGS) entry which is preliminary data.</text>
</comment>
<organism evidence="2 3">
    <name type="scientific">Penicillium daleae</name>
    <dbReference type="NCBI Taxonomy" id="63821"/>
    <lineage>
        <taxon>Eukaryota</taxon>
        <taxon>Fungi</taxon>
        <taxon>Dikarya</taxon>
        <taxon>Ascomycota</taxon>
        <taxon>Pezizomycotina</taxon>
        <taxon>Eurotiomycetes</taxon>
        <taxon>Eurotiomycetidae</taxon>
        <taxon>Eurotiales</taxon>
        <taxon>Aspergillaceae</taxon>
        <taxon>Penicillium</taxon>
    </lineage>
</organism>
<name>A0AAD6C9B9_9EURO</name>
<gene>
    <name evidence="2" type="ORF">N7458_004713</name>
</gene>
<evidence type="ECO:0000313" key="3">
    <source>
        <dbReference type="Proteomes" id="UP001213681"/>
    </source>
</evidence>
<reference evidence="2" key="1">
    <citation type="submission" date="2022-12" db="EMBL/GenBank/DDBJ databases">
        <authorList>
            <person name="Petersen C."/>
        </authorList>
    </citation>
    <scope>NUCLEOTIDE SEQUENCE</scope>
    <source>
        <strain evidence="2">IBT 16125</strain>
    </source>
</reference>
<protein>
    <submittedName>
        <fullName evidence="2">Uncharacterized protein</fullName>
    </submittedName>
</protein>
<dbReference type="RefSeq" id="XP_056766713.1">
    <property type="nucleotide sequence ID" value="XM_056908095.1"/>
</dbReference>
<feature type="region of interest" description="Disordered" evidence="1">
    <location>
        <begin position="169"/>
        <end position="218"/>
    </location>
</feature>
<dbReference type="AlphaFoldDB" id="A0AAD6C9B9"/>
<feature type="compositionally biased region" description="Low complexity" evidence="1">
    <location>
        <begin position="183"/>
        <end position="202"/>
    </location>
</feature>
<reference evidence="2" key="2">
    <citation type="journal article" date="2023" name="IMA Fungus">
        <title>Comparative genomic study of the Penicillium genus elucidates a diverse pangenome and 15 lateral gene transfer events.</title>
        <authorList>
            <person name="Petersen C."/>
            <person name="Sorensen T."/>
            <person name="Nielsen M.R."/>
            <person name="Sondergaard T.E."/>
            <person name="Sorensen J.L."/>
            <person name="Fitzpatrick D.A."/>
            <person name="Frisvad J.C."/>
            <person name="Nielsen K.L."/>
        </authorList>
    </citation>
    <scope>NUCLEOTIDE SEQUENCE</scope>
    <source>
        <strain evidence="2">IBT 16125</strain>
    </source>
</reference>
<dbReference type="GeneID" id="81598338"/>
<dbReference type="Proteomes" id="UP001213681">
    <property type="component" value="Unassembled WGS sequence"/>
</dbReference>
<accession>A0AAD6C9B9</accession>
<keyword evidence="3" id="KW-1185">Reference proteome</keyword>
<sequence length="387" mass="43913">MDHHLQINPVDEDWPPGTFDFGFDDNILELIEELIEKRPDLEDILNSDEPISILPRPVYTPGSPEDTREKRYTPRTGPWCGHETILRSWASATPSKCQDCGHTARWLWACTADTPDHSPFVPNPEPITRDVSILAPWMQQAIAKGEYSDAQVEKMLDQKVNVLEQAASERRRVAQQERKEPTGSPDVVGVSPPPASDSQQQPVHPDESASDKVVTPIPPETHTRAISCRMLACPNCKPRFLEHAWGRLNAIVNEPYVAPPQIPEYLDRRISDAATLQSMHEHCRSWNWNSDFQEWWDKVRVAGGYDILPMLLMAETIRSNQADFIEFVGHMVLCCRITYSQMCQCLYLINPQAFTRLVPFLGADVCIIRCLHSAPVVEVDSQPEKED</sequence>
<feature type="region of interest" description="Disordered" evidence="1">
    <location>
        <begin position="52"/>
        <end position="74"/>
    </location>
</feature>